<gene>
    <name evidence="2" type="ORF">Pla52o_37230</name>
</gene>
<proteinExistence type="predicted"/>
<dbReference type="AlphaFoldDB" id="A0A5C6CDU8"/>
<dbReference type="Pfam" id="PF04230">
    <property type="entry name" value="PS_pyruv_trans"/>
    <property type="match status" value="1"/>
</dbReference>
<evidence type="ECO:0000313" key="2">
    <source>
        <dbReference type="EMBL" id="TWU21536.1"/>
    </source>
</evidence>
<name>A0A5C6CDU8_9BACT</name>
<dbReference type="GO" id="GO:0016740">
    <property type="term" value="F:transferase activity"/>
    <property type="evidence" value="ECO:0007669"/>
    <property type="project" value="UniProtKB-KW"/>
</dbReference>
<evidence type="ECO:0000313" key="3">
    <source>
        <dbReference type="Proteomes" id="UP000316304"/>
    </source>
</evidence>
<dbReference type="EMBL" id="SJPT01000006">
    <property type="protein sequence ID" value="TWU21536.1"/>
    <property type="molecule type" value="Genomic_DNA"/>
</dbReference>
<accession>A0A5C6CDU8</accession>
<protein>
    <submittedName>
        <fullName evidence="2">Polysaccharide pyruvyl transferase</fullName>
    </submittedName>
</protein>
<dbReference type="Proteomes" id="UP000316304">
    <property type="component" value="Unassembled WGS sequence"/>
</dbReference>
<comment type="caution">
    <text evidence="2">The sequence shown here is derived from an EMBL/GenBank/DDBJ whole genome shotgun (WGS) entry which is preliminary data.</text>
</comment>
<feature type="domain" description="Polysaccharide pyruvyl transferase" evidence="1">
    <location>
        <begin position="78"/>
        <end position="384"/>
    </location>
</feature>
<keyword evidence="2" id="KW-0808">Transferase</keyword>
<keyword evidence="3" id="KW-1185">Reference proteome</keyword>
<dbReference type="InterPro" id="IPR007345">
    <property type="entry name" value="Polysacch_pyruvyl_Trfase"/>
</dbReference>
<reference evidence="2 3" key="1">
    <citation type="submission" date="2019-02" db="EMBL/GenBank/DDBJ databases">
        <title>Deep-cultivation of Planctomycetes and their phenomic and genomic characterization uncovers novel biology.</title>
        <authorList>
            <person name="Wiegand S."/>
            <person name="Jogler M."/>
            <person name="Boedeker C."/>
            <person name="Pinto D."/>
            <person name="Vollmers J."/>
            <person name="Rivas-Marin E."/>
            <person name="Kohn T."/>
            <person name="Peeters S.H."/>
            <person name="Heuer A."/>
            <person name="Rast P."/>
            <person name="Oberbeckmann S."/>
            <person name="Bunk B."/>
            <person name="Jeske O."/>
            <person name="Meyerdierks A."/>
            <person name="Storesund J.E."/>
            <person name="Kallscheuer N."/>
            <person name="Luecker S."/>
            <person name="Lage O.M."/>
            <person name="Pohl T."/>
            <person name="Merkel B.J."/>
            <person name="Hornburger P."/>
            <person name="Mueller R.-W."/>
            <person name="Bruemmer F."/>
            <person name="Labrenz M."/>
            <person name="Spormann A.M."/>
            <person name="Op Den Camp H."/>
            <person name="Overmann J."/>
            <person name="Amann R."/>
            <person name="Jetten M.S.M."/>
            <person name="Mascher T."/>
            <person name="Medema M.H."/>
            <person name="Devos D.P."/>
            <person name="Kaster A.-K."/>
            <person name="Ovreas L."/>
            <person name="Rohde M."/>
            <person name="Galperin M.Y."/>
            <person name="Jogler C."/>
        </authorList>
    </citation>
    <scope>NUCLEOTIDE SEQUENCE [LARGE SCALE GENOMIC DNA]</scope>
    <source>
        <strain evidence="2 3">Pla52o</strain>
    </source>
</reference>
<evidence type="ECO:0000259" key="1">
    <source>
        <dbReference type="Pfam" id="PF04230"/>
    </source>
</evidence>
<organism evidence="2 3">
    <name type="scientific">Novipirellula galeiformis</name>
    <dbReference type="NCBI Taxonomy" id="2528004"/>
    <lineage>
        <taxon>Bacteria</taxon>
        <taxon>Pseudomonadati</taxon>
        <taxon>Planctomycetota</taxon>
        <taxon>Planctomycetia</taxon>
        <taxon>Pirellulales</taxon>
        <taxon>Pirellulaceae</taxon>
        <taxon>Novipirellula</taxon>
    </lineage>
</organism>
<sequence length="458" mass="51713">MGLGFAGNNDNLATSNRWRFSLLLTAENPNEPHRRNFLGQSTATAIGASFALTLDATFADDNAKPKRILLRSSWQTVNIGDIAHTPGVLRILETHLPDIEIVLFPSNVDNGVETLLRSRFPKLKIAQKESQELEEAYQTCDFLLHGSGASLVAEKDIRIWREKTGKPYGIYGITLPPKMSHATRATSASSLQKTVDVLSAASFVYFRDSKSLAFAKQLGVKSPVMQFGPDAAFACDLRDDKKAEAFLQKHNLRTGKFLCCIPRLRYTPYWTIKERVKFDPDKHQRNERMKEHDHVLLREAIIEVVKQTDLSVLVCPEDRTQMQVGREMIYDKLPAEVLPRVAWRPDYWLTGEAISTYVRSAGLFGNEMHSPIMCIGHGVPAIVCRFDEQTSKGFMWEDIGLGDWLFDLDDESRRQQLVATVLQMAQNPAAAKAKAAKARQFVEMRQRETMEQLRSELG</sequence>